<dbReference type="Proteomes" id="UP001371456">
    <property type="component" value="Unassembled WGS sequence"/>
</dbReference>
<gene>
    <name evidence="1" type="ORF">RDI58_015953</name>
</gene>
<sequence length="42" mass="4854">MKLTKLRELSLTDVFWEERTILEICSACPAVEDLRLIRGCNS</sequence>
<dbReference type="AlphaFoldDB" id="A0AAN8TF71"/>
<evidence type="ECO:0000313" key="2">
    <source>
        <dbReference type="Proteomes" id="UP001371456"/>
    </source>
</evidence>
<keyword evidence="2" id="KW-1185">Reference proteome</keyword>
<reference evidence="1 2" key="1">
    <citation type="submission" date="2024-02" db="EMBL/GenBank/DDBJ databases">
        <title>de novo genome assembly of Solanum bulbocastanum strain 11H21.</title>
        <authorList>
            <person name="Hosaka A.J."/>
        </authorList>
    </citation>
    <scope>NUCLEOTIDE SEQUENCE [LARGE SCALE GENOMIC DNA]</scope>
    <source>
        <tissue evidence="1">Young leaves</tissue>
    </source>
</reference>
<protein>
    <submittedName>
        <fullName evidence="1">Uncharacterized protein</fullName>
    </submittedName>
</protein>
<proteinExistence type="predicted"/>
<name>A0AAN8TF71_SOLBU</name>
<dbReference type="EMBL" id="JBANQN010000006">
    <property type="protein sequence ID" value="KAK6787428.1"/>
    <property type="molecule type" value="Genomic_DNA"/>
</dbReference>
<evidence type="ECO:0000313" key="1">
    <source>
        <dbReference type="EMBL" id="KAK6787428.1"/>
    </source>
</evidence>
<comment type="caution">
    <text evidence="1">The sequence shown here is derived from an EMBL/GenBank/DDBJ whole genome shotgun (WGS) entry which is preliminary data.</text>
</comment>
<organism evidence="1 2">
    <name type="scientific">Solanum bulbocastanum</name>
    <name type="common">Wild potato</name>
    <dbReference type="NCBI Taxonomy" id="147425"/>
    <lineage>
        <taxon>Eukaryota</taxon>
        <taxon>Viridiplantae</taxon>
        <taxon>Streptophyta</taxon>
        <taxon>Embryophyta</taxon>
        <taxon>Tracheophyta</taxon>
        <taxon>Spermatophyta</taxon>
        <taxon>Magnoliopsida</taxon>
        <taxon>eudicotyledons</taxon>
        <taxon>Gunneridae</taxon>
        <taxon>Pentapetalae</taxon>
        <taxon>asterids</taxon>
        <taxon>lamiids</taxon>
        <taxon>Solanales</taxon>
        <taxon>Solanaceae</taxon>
        <taxon>Solanoideae</taxon>
        <taxon>Solaneae</taxon>
        <taxon>Solanum</taxon>
    </lineage>
</organism>
<accession>A0AAN8TF71</accession>